<dbReference type="GO" id="GO:0000723">
    <property type="term" value="P:telomere maintenance"/>
    <property type="evidence" value="ECO:0007669"/>
    <property type="project" value="InterPro"/>
</dbReference>
<feature type="domain" description="AAA+ ATPase" evidence="9">
    <location>
        <begin position="12"/>
        <end position="159"/>
    </location>
</feature>
<evidence type="ECO:0000256" key="1">
    <source>
        <dbReference type="ARBA" id="ARBA00022741"/>
    </source>
</evidence>
<dbReference type="InterPro" id="IPR027417">
    <property type="entry name" value="P-loop_NTPase"/>
</dbReference>
<dbReference type="InterPro" id="IPR049163">
    <property type="entry name" value="Pif1-like_2B_dom"/>
</dbReference>
<evidence type="ECO:0000313" key="10">
    <source>
        <dbReference type="EMBL" id="OHA59397.1"/>
    </source>
</evidence>
<dbReference type="EMBL" id="MHTK01000006">
    <property type="protein sequence ID" value="OHA59397.1"/>
    <property type="molecule type" value="Genomic_DNA"/>
</dbReference>
<dbReference type="Pfam" id="PF14493">
    <property type="entry name" value="HTH_40"/>
    <property type="match status" value="1"/>
</dbReference>
<keyword evidence="1" id="KW-0547">Nucleotide-binding</keyword>
<keyword evidence="3" id="KW-0378">Hydrolase</keyword>
<dbReference type="AlphaFoldDB" id="A0A1G2QFX6"/>
<gene>
    <name evidence="10" type="ORF">A2589_00820</name>
</gene>
<dbReference type="Pfam" id="PF21530">
    <property type="entry name" value="Pif1_2B_dom"/>
    <property type="match status" value="1"/>
</dbReference>
<dbReference type="GO" id="GO:0006281">
    <property type="term" value="P:DNA repair"/>
    <property type="evidence" value="ECO:0007669"/>
    <property type="project" value="InterPro"/>
</dbReference>
<evidence type="ECO:0000256" key="8">
    <source>
        <dbReference type="ARBA" id="ARBA00023235"/>
    </source>
</evidence>
<sequence>MKQTEALDLLKMGHNIFLTGPAGSGKTYVLGEYIKYLKRQNIPVAITASTGIAATLLGGVTVHSWTGLGVRDGLDAYGVEQLKEKKYLWDRFKKYQVLIIDEISMLSRRQLDAIDALGRAFRDERLPFGGLQVVMSGDFFQLPPISQTGRGSLWAYLAESWGRSAVKVCYLEEQFRQREDQDYFTVLQAIRNNEVSESVKKLITERFNQPPKLDVMPTRLYTHNVDVDVINGRELANLDGTQKEYQMAVKGNKKMAEGLKRGLLAPEILYLKPGARVMFVRNNFDAGFVNGTLGVVKKFSRRGLPEVRLSSGEVIEVEPETWVLEEDGKIKAEVRQLPLRLAWAITVHKSQGMSLDAMEVDLSKAFVAGMGYVALSRVRSLRGLNILGINELALTVDQEIAEQDQRFQALSRNLGAGLNCLTAGDKKRLIDKFSNETKVAAPPPKVSTYEATKQLVLTGLMLREMASRRQMTEETIIAHLEKLQAAGEDLNLDYLKPAPNRFKRIKEAFIKTGDRKLSPVKNLLPESFTFRELRLARLFLD</sequence>
<keyword evidence="6" id="KW-0238">DNA-binding</keyword>
<dbReference type="InterPro" id="IPR051055">
    <property type="entry name" value="PIF1_helicase"/>
</dbReference>
<evidence type="ECO:0000256" key="2">
    <source>
        <dbReference type="ARBA" id="ARBA00022763"/>
    </source>
</evidence>
<dbReference type="STRING" id="1802439.A2589_00820"/>
<evidence type="ECO:0000256" key="5">
    <source>
        <dbReference type="ARBA" id="ARBA00022840"/>
    </source>
</evidence>
<dbReference type="Pfam" id="PF05970">
    <property type="entry name" value="PIF1"/>
    <property type="match status" value="1"/>
</dbReference>
<dbReference type="SMART" id="SM00382">
    <property type="entry name" value="AAA"/>
    <property type="match status" value="1"/>
</dbReference>
<evidence type="ECO:0000313" key="11">
    <source>
        <dbReference type="Proteomes" id="UP000177838"/>
    </source>
</evidence>
<dbReference type="PANTHER" id="PTHR47642">
    <property type="entry name" value="ATP-DEPENDENT DNA HELICASE"/>
    <property type="match status" value="1"/>
</dbReference>
<dbReference type="PANTHER" id="PTHR47642:SF5">
    <property type="entry name" value="ATP-DEPENDENT DNA HELICASE"/>
    <property type="match status" value="1"/>
</dbReference>
<evidence type="ECO:0000256" key="6">
    <source>
        <dbReference type="ARBA" id="ARBA00023125"/>
    </source>
</evidence>
<proteinExistence type="predicted"/>
<name>A0A1G2QFX6_9BACT</name>
<dbReference type="InterPro" id="IPR003593">
    <property type="entry name" value="AAA+_ATPase"/>
</dbReference>
<keyword evidence="4" id="KW-0347">Helicase</keyword>
<comment type="caution">
    <text evidence="10">The sequence shown here is derived from an EMBL/GenBank/DDBJ whole genome shotgun (WGS) entry which is preliminary data.</text>
</comment>
<organism evidence="10 11">
    <name type="scientific">Candidatus Vogelbacteria bacterium RIFOXYD1_FULL_46_19</name>
    <dbReference type="NCBI Taxonomy" id="1802439"/>
    <lineage>
        <taxon>Bacteria</taxon>
        <taxon>Candidatus Vogeliibacteriota</taxon>
    </lineage>
</organism>
<protein>
    <recommendedName>
        <fullName evidence="9">AAA+ ATPase domain-containing protein</fullName>
    </recommendedName>
</protein>
<evidence type="ECO:0000256" key="4">
    <source>
        <dbReference type="ARBA" id="ARBA00022806"/>
    </source>
</evidence>
<accession>A0A1G2QFX6</accession>
<dbReference type="CDD" id="cd18809">
    <property type="entry name" value="SF1_C_RecD"/>
    <property type="match status" value="1"/>
</dbReference>
<evidence type="ECO:0000256" key="7">
    <source>
        <dbReference type="ARBA" id="ARBA00023204"/>
    </source>
</evidence>
<evidence type="ECO:0000259" key="9">
    <source>
        <dbReference type="SMART" id="SM00382"/>
    </source>
</evidence>
<dbReference type="Proteomes" id="UP000177838">
    <property type="component" value="Unassembled WGS sequence"/>
</dbReference>
<dbReference type="CDD" id="cd18037">
    <property type="entry name" value="DEXSc_Pif1_like"/>
    <property type="match status" value="1"/>
</dbReference>
<keyword evidence="8" id="KW-0413">Isomerase</keyword>
<dbReference type="Gene3D" id="3.40.50.300">
    <property type="entry name" value="P-loop containing nucleotide triphosphate hydrolases"/>
    <property type="match status" value="1"/>
</dbReference>
<evidence type="ECO:0000256" key="3">
    <source>
        <dbReference type="ARBA" id="ARBA00022801"/>
    </source>
</evidence>
<keyword evidence="7" id="KW-0234">DNA repair</keyword>
<keyword evidence="2" id="KW-0227">DNA damage</keyword>
<dbReference type="InterPro" id="IPR029491">
    <property type="entry name" value="Helicase_HTH"/>
</dbReference>
<reference evidence="10 11" key="1">
    <citation type="journal article" date="2016" name="Nat. Commun.">
        <title>Thousands of microbial genomes shed light on interconnected biogeochemical processes in an aquifer system.</title>
        <authorList>
            <person name="Anantharaman K."/>
            <person name="Brown C.T."/>
            <person name="Hug L.A."/>
            <person name="Sharon I."/>
            <person name="Castelle C.J."/>
            <person name="Probst A.J."/>
            <person name="Thomas B.C."/>
            <person name="Singh A."/>
            <person name="Wilkins M.J."/>
            <person name="Karaoz U."/>
            <person name="Brodie E.L."/>
            <person name="Williams K.H."/>
            <person name="Hubbard S.S."/>
            <person name="Banfield J.F."/>
        </authorList>
    </citation>
    <scope>NUCLEOTIDE SEQUENCE [LARGE SCALE GENOMIC DNA]</scope>
</reference>
<keyword evidence="5" id="KW-0067">ATP-binding</keyword>
<dbReference type="GO" id="GO:0003678">
    <property type="term" value="F:DNA helicase activity"/>
    <property type="evidence" value="ECO:0007669"/>
    <property type="project" value="InterPro"/>
</dbReference>
<dbReference type="SUPFAM" id="SSF52540">
    <property type="entry name" value="P-loop containing nucleoside triphosphate hydrolases"/>
    <property type="match status" value="2"/>
</dbReference>
<dbReference type="Gene3D" id="1.10.10.1390">
    <property type="entry name" value="ATP-dependent DNA helicase RecQ"/>
    <property type="match status" value="1"/>
</dbReference>
<dbReference type="InterPro" id="IPR010285">
    <property type="entry name" value="DNA_helicase_pif1-like_DEAD"/>
</dbReference>